<comment type="caution">
    <text evidence="2">The sequence shown here is derived from an EMBL/GenBank/DDBJ whole genome shotgun (WGS) entry which is preliminary data.</text>
</comment>
<evidence type="ECO:0000313" key="2">
    <source>
        <dbReference type="EMBL" id="TXB61276.1"/>
    </source>
</evidence>
<feature type="transmembrane region" description="Helical" evidence="1">
    <location>
        <begin position="16"/>
        <end position="34"/>
    </location>
</feature>
<dbReference type="AlphaFoldDB" id="A0A5C6RG25"/>
<evidence type="ECO:0000313" key="3">
    <source>
        <dbReference type="Proteomes" id="UP000321580"/>
    </source>
</evidence>
<keyword evidence="1" id="KW-0812">Transmembrane</keyword>
<dbReference type="Proteomes" id="UP000321580">
    <property type="component" value="Unassembled WGS sequence"/>
</dbReference>
<protein>
    <submittedName>
        <fullName evidence="2">Uncharacterized protein</fullName>
    </submittedName>
</protein>
<keyword evidence="1" id="KW-0472">Membrane</keyword>
<dbReference type="RefSeq" id="WP_147169392.1">
    <property type="nucleotide sequence ID" value="NZ_VOOR01000069.1"/>
</dbReference>
<gene>
    <name evidence="2" type="ORF">FRY97_19980</name>
</gene>
<evidence type="ECO:0000256" key="1">
    <source>
        <dbReference type="SAM" id="Phobius"/>
    </source>
</evidence>
<organism evidence="2 3">
    <name type="scientific">Phaeodactylibacter luteus</name>
    <dbReference type="NCBI Taxonomy" id="1564516"/>
    <lineage>
        <taxon>Bacteria</taxon>
        <taxon>Pseudomonadati</taxon>
        <taxon>Bacteroidota</taxon>
        <taxon>Saprospiria</taxon>
        <taxon>Saprospirales</taxon>
        <taxon>Haliscomenobacteraceae</taxon>
        <taxon>Phaeodactylibacter</taxon>
    </lineage>
</organism>
<accession>A0A5C6RG25</accession>
<keyword evidence="3" id="KW-1185">Reference proteome</keyword>
<feature type="transmembrane region" description="Helical" evidence="1">
    <location>
        <begin position="40"/>
        <end position="59"/>
    </location>
</feature>
<name>A0A5C6RG25_9BACT</name>
<proteinExistence type="predicted"/>
<keyword evidence="1" id="KW-1133">Transmembrane helix</keyword>
<dbReference type="EMBL" id="VOOR01000069">
    <property type="protein sequence ID" value="TXB61276.1"/>
    <property type="molecule type" value="Genomic_DNA"/>
</dbReference>
<feature type="transmembrane region" description="Helical" evidence="1">
    <location>
        <begin position="80"/>
        <end position="100"/>
    </location>
</feature>
<sequence>MMLFGERVKPGNRKKLQILLVLSWLSGGLYYWLFAPQGTQAIGLAGLPLAYLILAAVIQKIVAGLFGRGKRSAEQLDKEVLRLAIALSALSLSALVWQFFQQ</sequence>
<reference evidence="2 3" key="1">
    <citation type="submission" date="2019-08" db="EMBL/GenBank/DDBJ databases">
        <title>Genome of Phaeodactylibacter luteus.</title>
        <authorList>
            <person name="Bowman J.P."/>
        </authorList>
    </citation>
    <scope>NUCLEOTIDE SEQUENCE [LARGE SCALE GENOMIC DNA]</scope>
    <source>
        <strain evidence="2 3">KCTC 42180</strain>
    </source>
</reference>